<reference evidence="2" key="2">
    <citation type="journal article" date="2021" name="PeerJ">
        <title>Extensive microbial diversity within the chicken gut microbiome revealed by metagenomics and culture.</title>
        <authorList>
            <person name="Gilroy R."/>
            <person name="Ravi A."/>
            <person name="Getino M."/>
            <person name="Pursley I."/>
            <person name="Horton D.L."/>
            <person name="Alikhan N.F."/>
            <person name="Baker D."/>
            <person name="Gharbi K."/>
            <person name="Hall N."/>
            <person name="Watson M."/>
            <person name="Adriaenssens E.M."/>
            <person name="Foster-Nyarko E."/>
            <person name="Jarju S."/>
            <person name="Secka A."/>
            <person name="Antonio M."/>
            <person name="Oren A."/>
            <person name="Chaudhuri R.R."/>
            <person name="La Ragione R."/>
            <person name="Hildebrand F."/>
            <person name="Pallen M.J."/>
        </authorList>
    </citation>
    <scope>NUCLEOTIDE SEQUENCE</scope>
    <source>
        <strain evidence="2">G3-3990</strain>
    </source>
</reference>
<comment type="caution">
    <text evidence="2">The sequence shown here is derived from an EMBL/GenBank/DDBJ whole genome shotgun (WGS) entry which is preliminary data.</text>
</comment>
<evidence type="ECO:0000259" key="1">
    <source>
        <dbReference type="PROSITE" id="PS50943"/>
    </source>
</evidence>
<dbReference type="PROSITE" id="PS50943">
    <property type="entry name" value="HTH_CROC1"/>
    <property type="match status" value="1"/>
</dbReference>
<gene>
    <name evidence="2" type="ORF">IAA73_04435</name>
</gene>
<sequence>MDSEKERIEHIMSKENMNATQFAAEIGIQTSTLSHILNGRNNPSLDVLKRVLNRFRTINPDWLILGTGQMYRQISQSQQPVLFDIPPKIDDNLSVKQEQPVVNHSTHEDTVKHSPVQNAKNHTQVNSGNRFVTRILVFYSDNTFEEFSH</sequence>
<dbReference type="SUPFAM" id="SSF47413">
    <property type="entry name" value="lambda repressor-like DNA-binding domains"/>
    <property type="match status" value="1"/>
</dbReference>
<accession>A0A9D9HT80</accession>
<dbReference type="SMART" id="SM00530">
    <property type="entry name" value="HTH_XRE"/>
    <property type="match status" value="1"/>
</dbReference>
<dbReference type="CDD" id="cd00093">
    <property type="entry name" value="HTH_XRE"/>
    <property type="match status" value="1"/>
</dbReference>
<dbReference type="InterPro" id="IPR010982">
    <property type="entry name" value="Lambda_DNA-bd_dom_sf"/>
</dbReference>
<organism evidence="2 3">
    <name type="scientific">Candidatus Gallipaludibacter merdavium</name>
    <dbReference type="NCBI Taxonomy" id="2840839"/>
    <lineage>
        <taxon>Bacteria</taxon>
        <taxon>Pseudomonadati</taxon>
        <taxon>Bacteroidota</taxon>
        <taxon>Bacteroidia</taxon>
        <taxon>Bacteroidales</taxon>
        <taxon>Candidatus Gallipaludibacter</taxon>
    </lineage>
</organism>
<dbReference type="AlphaFoldDB" id="A0A9D9HT80"/>
<reference evidence="2" key="1">
    <citation type="submission" date="2020-10" db="EMBL/GenBank/DDBJ databases">
        <authorList>
            <person name="Gilroy R."/>
        </authorList>
    </citation>
    <scope>NUCLEOTIDE SEQUENCE</scope>
    <source>
        <strain evidence="2">G3-3990</strain>
    </source>
</reference>
<evidence type="ECO:0000313" key="2">
    <source>
        <dbReference type="EMBL" id="MBO8459565.1"/>
    </source>
</evidence>
<dbReference type="InterPro" id="IPR001387">
    <property type="entry name" value="Cro/C1-type_HTH"/>
</dbReference>
<name>A0A9D9HT80_9BACT</name>
<dbReference type="EMBL" id="JADIMG010000045">
    <property type="protein sequence ID" value="MBO8459565.1"/>
    <property type="molecule type" value="Genomic_DNA"/>
</dbReference>
<protein>
    <submittedName>
        <fullName evidence="2">Helix-turn-helix transcriptional regulator</fullName>
    </submittedName>
</protein>
<dbReference type="Proteomes" id="UP000823641">
    <property type="component" value="Unassembled WGS sequence"/>
</dbReference>
<feature type="domain" description="HTH cro/C1-type" evidence="1">
    <location>
        <begin position="8"/>
        <end position="63"/>
    </location>
</feature>
<dbReference type="Gene3D" id="1.10.260.40">
    <property type="entry name" value="lambda repressor-like DNA-binding domains"/>
    <property type="match status" value="1"/>
</dbReference>
<dbReference type="Pfam" id="PF01381">
    <property type="entry name" value="HTH_3"/>
    <property type="match status" value="1"/>
</dbReference>
<dbReference type="GO" id="GO:0003677">
    <property type="term" value="F:DNA binding"/>
    <property type="evidence" value="ECO:0007669"/>
    <property type="project" value="InterPro"/>
</dbReference>
<proteinExistence type="predicted"/>
<evidence type="ECO:0000313" key="3">
    <source>
        <dbReference type="Proteomes" id="UP000823641"/>
    </source>
</evidence>